<dbReference type="EMBL" id="CP021358">
    <property type="protein sequence ID" value="ART63034.1"/>
    <property type="molecule type" value="Genomic_DNA"/>
</dbReference>
<name>A0A240UNG7_9GAMM</name>
<proteinExistence type="predicted"/>
<evidence type="ECO:0000313" key="2">
    <source>
        <dbReference type="Proteomes" id="UP000194457"/>
    </source>
</evidence>
<dbReference type="InterPro" id="IPR023614">
    <property type="entry name" value="Porin_dom_sf"/>
</dbReference>
<dbReference type="AlphaFoldDB" id="A0A240UNG7"/>
<gene>
    <name evidence="1" type="ORF">B9H00_08195</name>
</gene>
<keyword evidence="2" id="KW-1185">Reference proteome</keyword>
<organism evidence="1 2">
    <name type="scientific">Kushneria marisflavi</name>
    <dbReference type="NCBI Taxonomy" id="157779"/>
    <lineage>
        <taxon>Bacteria</taxon>
        <taxon>Pseudomonadati</taxon>
        <taxon>Pseudomonadota</taxon>
        <taxon>Gammaproteobacteria</taxon>
        <taxon>Oceanospirillales</taxon>
        <taxon>Halomonadaceae</taxon>
        <taxon>Kushneria</taxon>
    </lineage>
</organism>
<dbReference type="Gene3D" id="2.40.160.10">
    <property type="entry name" value="Porin"/>
    <property type="match status" value="1"/>
</dbReference>
<accession>A0A240UNG7</accession>
<dbReference type="Proteomes" id="UP000194457">
    <property type="component" value="Chromosome"/>
</dbReference>
<reference evidence="1 2" key="1">
    <citation type="submission" date="2017-05" db="EMBL/GenBank/DDBJ databases">
        <authorList>
            <person name="Song R."/>
            <person name="Chenine A.L."/>
            <person name="Ruprecht R.M."/>
        </authorList>
    </citation>
    <scope>NUCLEOTIDE SEQUENCE [LARGE SCALE GENOMIC DNA]</scope>
    <source>
        <strain evidence="1">SW32</strain>
    </source>
</reference>
<evidence type="ECO:0000313" key="1">
    <source>
        <dbReference type="EMBL" id="ART63034.1"/>
    </source>
</evidence>
<dbReference type="KEGG" id="kma:B9H00_08195"/>
<sequence length="385" mass="43499">MSGLVIGISPARADVFDTVQAHGFMSQALIISRHNDFFGPSTQDGGSLQYTEVGANVSMRPTNNLLISAQVLSRRAGDDNENYEPRLDYGLLDYQLLANNHRSAGFQIGRIKHPYGLYNQTRDIAFTRPGILLPQSIYFDRTRSFGLSSDGVLLYEEERLSNGILYFYVGGGLPNFGSDAENALSFPGDNSPSMDGSYSTLGQIRYEHEGGKVVLALSAADVNANFDTKNASVGNGKFKFQPIALSAQYNSADWSLTTEYALRRRKISGLDVSELNRDVVGDSWYLQYDRRLFEDWRWLVRYDVMANNWRDRSGKQYENDNHGPAYSRFARDLTLGLKWQPQPNLLLSTEYHHVDGTGWIPPSDNKTSDTERYWDMMMFQASFLF</sequence>
<dbReference type="SUPFAM" id="SSF56935">
    <property type="entry name" value="Porins"/>
    <property type="match status" value="1"/>
</dbReference>
<evidence type="ECO:0008006" key="3">
    <source>
        <dbReference type="Google" id="ProtNLM"/>
    </source>
</evidence>
<protein>
    <recommendedName>
        <fullName evidence="3">Porin</fullName>
    </recommendedName>
</protein>
<dbReference type="OrthoDB" id="106501at2"/>